<dbReference type="InterPro" id="IPR029052">
    <property type="entry name" value="Metallo-depent_PP-like"/>
</dbReference>
<keyword evidence="3 5" id="KW-0378">Hydrolase</keyword>
<dbReference type="KEGG" id="slac:SKTS_33770"/>
<evidence type="ECO:0000256" key="5">
    <source>
        <dbReference type="HAMAP-Rule" id="MF_00199"/>
    </source>
</evidence>
<gene>
    <name evidence="5 7" type="primary">apaH</name>
    <name evidence="7" type="ORF">SKTS_33770</name>
</gene>
<feature type="domain" description="Calcineurin-like phosphoesterase" evidence="6">
    <location>
        <begin position="2"/>
        <end position="124"/>
    </location>
</feature>
<proteinExistence type="inferred from homology"/>
<dbReference type="PANTHER" id="PTHR40942:SF4">
    <property type="entry name" value="CYTOCHROME C5"/>
    <property type="match status" value="1"/>
</dbReference>
<evidence type="ECO:0000256" key="3">
    <source>
        <dbReference type="ARBA" id="ARBA00022801"/>
    </source>
</evidence>
<dbReference type="AlphaFoldDB" id="A0A6F8VH47"/>
<name>A0A6F8VH47_9PROT</name>
<dbReference type="SUPFAM" id="SSF56300">
    <property type="entry name" value="Metallo-dependent phosphatases"/>
    <property type="match status" value="1"/>
</dbReference>
<evidence type="ECO:0000256" key="2">
    <source>
        <dbReference type="ARBA" id="ARBA00005419"/>
    </source>
</evidence>
<reference evidence="8" key="1">
    <citation type="submission" date="2020-03" db="EMBL/GenBank/DDBJ databases">
        <title>Complete genome sequence of sulfur-oxidizing bacterium skT11.</title>
        <authorList>
            <person name="Kanda M."/>
            <person name="Kojima H."/>
            <person name="Fukui M."/>
        </authorList>
    </citation>
    <scope>NUCLEOTIDE SEQUENCE [LARGE SCALE GENOMIC DNA]</scope>
    <source>
        <strain evidence="8">skT11</strain>
    </source>
</reference>
<dbReference type="PANTHER" id="PTHR40942">
    <property type="match status" value="1"/>
</dbReference>
<evidence type="ECO:0000256" key="4">
    <source>
        <dbReference type="ARBA" id="ARBA00049417"/>
    </source>
</evidence>
<evidence type="ECO:0000259" key="6">
    <source>
        <dbReference type="Pfam" id="PF00149"/>
    </source>
</evidence>
<evidence type="ECO:0000313" key="7">
    <source>
        <dbReference type="EMBL" id="BCB28491.1"/>
    </source>
</evidence>
<dbReference type="EC" id="3.6.1.41" evidence="5"/>
<comment type="function">
    <text evidence="1 5">Hydrolyzes diadenosine 5',5'''-P1,P4-tetraphosphate to yield ADP.</text>
</comment>
<dbReference type="NCBIfam" id="TIGR00668">
    <property type="entry name" value="apaH"/>
    <property type="match status" value="1"/>
</dbReference>
<dbReference type="RefSeq" id="WP_173067983.1">
    <property type="nucleotide sequence ID" value="NZ_AP022853.1"/>
</dbReference>
<dbReference type="InterPro" id="IPR004843">
    <property type="entry name" value="Calcineurin-like_PHP"/>
</dbReference>
<dbReference type="Proteomes" id="UP000502260">
    <property type="component" value="Chromosome"/>
</dbReference>
<dbReference type="PIRSF" id="PIRSF000903">
    <property type="entry name" value="B5n-ttraPtase_sm"/>
    <property type="match status" value="1"/>
</dbReference>
<evidence type="ECO:0000256" key="1">
    <source>
        <dbReference type="ARBA" id="ARBA00003413"/>
    </source>
</evidence>
<keyword evidence="8" id="KW-1185">Reference proteome</keyword>
<protein>
    <recommendedName>
        <fullName evidence="5">Bis(5'-nucleosyl)-tetraphosphatase, symmetrical</fullName>
        <ecNumber evidence="5">3.6.1.41</ecNumber>
    </recommendedName>
    <alternativeName>
        <fullName evidence="5">Ap4A hydrolase</fullName>
    </alternativeName>
    <alternativeName>
        <fullName evidence="5">Diadenosine 5',5'''-P1,P4-tetraphosphate pyrophosphohydrolase</fullName>
    </alternativeName>
    <alternativeName>
        <fullName evidence="5">Diadenosine tetraphosphatase</fullName>
    </alternativeName>
</protein>
<dbReference type="GO" id="GO:0008803">
    <property type="term" value="F:bis(5'-nucleosyl)-tetraphosphatase (symmetrical) activity"/>
    <property type="evidence" value="ECO:0007669"/>
    <property type="project" value="UniProtKB-UniRule"/>
</dbReference>
<dbReference type="CDD" id="cd07422">
    <property type="entry name" value="MPP_ApaH"/>
    <property type="match status" value="1"/>
</dbReference>
<dbReference type="Gene3D" id="3.60.21.10">
    <property type="match status" value="1"/>
</dbReference>
<evidence type="ECO:0000313" key="8">
    <source>
        <dbReference type="Proteomes" id="UP000502260"/>
    </source>
</evidence>
<organism evidence="7 8">
    <name type="scientific">Sulfurimicrobium lacus</name>
    <dbReference type="NCBI Taxonomy" id="2715678"/>
    <lineage>
        <taxon>Bacteria</taxon>
        <taxon>Pseudomonadati</taxon>
        <taxon>Pseudomonadota</taxon>
        <taxon>Betaproteobacteria</taxon>
        <taxon>Nitrosomonadales</taxon>
        <taxon>Sulfuricellaceae</taxon>
        <taxon>Sulfurimicrobium</taxon>
    </lineage>
</organism>
<dbReference type="Pfam" id="PF00149">
    <property type="entry name" value="Metallophos"/>
    <property type="match status" value="1"/>
</dbReference>
<dbReference type="InterPro" id="IPR004617">
    <property type="entry name" value="ApaH"/>
</dbReference>
<sequence>MSTYAIGDLQGCHAALEKLLEHIEFDPARDKIWLVGDLVNRGSASAAVLRWAMGLGDALVTVLGNHDLHTLAVAEGFVPLHRSDTIQDILQAPDRDELLGWLRRQPLAYGENGYLLVHAGLLPQWTPQQALALAGEVQEVLRGDHYRDFFAHMYGNEPRRWHEELHGMSRLRLITNAMTRLRFCSAEGEIDFAHKGPPGSQPAELMPWFDVPGRASSDATVIFGHWSALGALLRPNLAALDSGCLWSGELSALRLEDRRLFQLPCAGLPGTKRWK</sequence>
<comment type="similarity">
    <text evidence="2 5">Belongs to the Ap4A hydrolase family.</text>
</comment>
<dbReference type="HAMAP" id="MF_00199">
    <property type="entry name" value="ApaH"/>
    <property type="match status" value="1"/>
</dbReference>
<comment type="catalytic activity">
    <reaction evidence="4 5">
        <text>P(1),P(4)-bis(5'-adenosyl) tetraphosphate + H2O = 2 ADP + 2 H(+)</text>
        <dbReference type="Rhea" id="RHEA:24252"/>
        <dbReference type="ChEBI" id="CHEBI:15377"/>
        <dbReference type="ChEBI" id="CHEBI:15378"/>
        <dbReference type="ChEBI" id="CHEBI:58141"/>
        <dbReference type="ChEBI" id="CHEBI:456216"/>
        <dbReference type="EC" id="3.6.1.41"/>
    </reaction>
</comment>
<dbReference type="NCBIfam" id="NF001204">
    <property type="entry name" value="PRK00166.1"/>
    <property type="match status" value="1"/>
</dbReference>
<dbReference type="EMBL" id="AP022853">
    <property type="protein sequence ID" value="BCB28491.1"/>
    <property type="molecule type" value="Genomic_DNA"/>
</dbReference>
<accession>A0A6F8VH47</accession>